<dbReference type="EMBL" id="MN740900">
    <property type="protein sequence ID" value="QHU17281.1"/>
    <property type="molecule type" value="Genomic_DNA"/>
</dbReference>
<feature type="compositionally biased region" description="Basic and acidic residues" evidence="1">
    <location>
        <begin position="123"/>
        <end position="132"/>
    </location>
</feature>
<organism evidence="3">
    <name type="scientific">viral metagenome</name>
    <dbReference type="NCBI Taxonomy" id="1070528"/>
    <lineage>
        <taxon>unclassified sequences</taxon>
        <taxon>metagenomes</taxon>
        <taxon>organismal metagenomes</taxon>
    </lineage>
</organism>
<dbReference type="Gene3D" id="3.40.50.300">
    <property type="entry name" value="P-loop containing nucleotide triphosphate hydrolases"/>
    <property type="match status" value="2"/>
</dbReference>
<dbReference type="Pfam" id="PF00176">
    <property type="entry name" value="SNF2-rel_dom"/>
    <property type="match status" value="1"/>
</dbReference>
<name>A0A6C0KJE4_9ZZZZ</name>
<feature type="domain" description="Helicase ATP-binding" evidence="2">
    <location>
        <begin position="375"/>
        <end position="475"/>
    </location>
</feature>
<feature type="compositionally biased region" description="Basic residues" evidence="1">
    <location>
        <begin position="109"/>
        <end position="122"/>
    </location>
</feature>
<proteinExistence type="predicted"/>
<reference evidence="3" key="1">
    <citation type="journal article" date="2020" name="Nature">
        <title>Giant virus diversity and host interactions through global metagenomics.</title>
        <authorList>
            <person name="Schulz F."/>
            <person name="Roux S."/>
            <person name="Paez-Espino D."/>
            <person name="Jungbluth S."/>
            <person name="Walsh D.A."/>
            <person name="Denef V.J."/>
            <person name="McMahon K.D."/>
            <person name="Konstantinidis K.T."/>
            <person name="Eloe-Fadrosh E.A."/>
            <person name="Kyrpides N.C."/>
            <person name="Woyke T."/>
        </authorList>
    </citation>
    <scope>NUCLEOTIDE SEQUENCE</scope>
    <source>
        <strain evidence="3">GVMAG-S-3300012000-57</strain>
    </source>
</reference>
<sequence length="1445" mass="164676">MDTGVTKIIKKNNSRKKSTLSLDFRSNLDPALTIMPSPIQITMDEPVEPVVQEPAKKTRCPQGTRKHRKTGECIPIKEKADDKAESAEKTEDKADNKATEKKDDDKPSKKTRCPKGTRKHRKTGECIPEKTDAPVADVTAPTITQPRKKQTVTAMPIPLAEPADNASNDELFDAEKREYDQNQKGEVSAYDFLYPDLNDPQFTQKIAQHKEFADTQYDGTLHDVKKQAEIMCNARFELMPHQIFVKNFMSLQTPYNSLLLYHGLGSGKTLSSIGIAEEMRAYMKQMNITQRIIVVASPNVQANYKLQLFDERKLRLVAGSENMGDAVWAMDNSIGNALLKEINPTNLKGLSREKIVASIRRIINQYYLFIGYGQLSNYIYNAIKKNPHYDNMSREQRKKIFVKYVREQFDNRLLIIDEVHNIRLADDNQERKKTALLLMQVAKYSQNMRMILLSATPLFNSYKEIIWLTNLMNINDKRATIEITDVFDADGYFKPADPAKGIEGGRELLMRKLTGYISYVRGENPYTFPYRIYPDTFAAPEHIFADESEDTQDQSPRITYPQIQMNGNPVEEPIKHIKTYNTTLGEYQAKGYDKIIEDMKTKSYEQYTTSGQVRRMPTFENMESFGYTVLQNPLQALNMVYPELDDEDSVIENMVGKSGLESVMKYVEETQGGIPTRHSFEYKADVLNTYKEIFSENELPKYSAKIAEICKIIKKSTGIVAIYSQYIDGGMVPIALALESMGFGRYCHSATAKNLFKTAPRGAIDALTMKKKGDLEDAAAWHPAKYAMITGDKALSPSNAADIKYITSADNIRGEKVKVILLSKAGAEGLDFKNIRQIHVLEPWYNMNRIEQIIGRAVRNQSHCALPFEERNVEIYLHGSILPDPTVEAADLYVYRLAEKKAQQIGNVTRLLKTIAVDCVLNHGQTNFTEENLNATVEIQLSTNGQTVEYAIGDKPHTEICDYMDNCNFTCANSPGAPEVLYNEYYNNQYVESNQEILLARIRELFREKTPAKAKSGAAVSHIFYEREQLIAHINAVKQYPMEQIFSALTRLIHNRNEYLVDAYGRTGRLVDKYDASTDLAYYAFQPVEITDENASIYDRSVPVEYKRSSITLEIDKNAEPVEVAAVAKPDEVVAAVPKEDGAVSVEFDSIVKSMEKALFDVFHTQVLDKGEKNWYKHAGMVVYYSDPEHIFIETQKTKNPDKTISVKKIEHKLPITQLRTEFGISDEEIFVYMAHHYLDTLDFSHKMAIVRHFYSDKQEPESENEDIIKAYFDRLMVRVGELTGVAIMKDETLVIMVQNAADGSWTEADQEDYDVLGKELLQWRIPRTQENMNDLLGFITLFVSKKSNTKEMVFKVKDMTEKRNNFGARIDDAGKDKVIKLLNKIAAPEVLYDDSNTTFVSQLGLCIMIEILMRAFSEKRRNGKYYYLTPEQTVMSEIIKKSFA</sequence>
<evidence type="ECO:0000313" key="3">
    <source>
        <dbReference type="EMBL" id="QHU17281.1"/>
    </source>
</evidence>
<accession>A0A6C0KJE4</accession>
<feature type="compositionally biased region" description="Basic and acidic residues" evidence="1">
    <location>
        <begin position="75"/>
        <end position="108"/>
    </location>
</feature>
<protein>
    <recommendedName>
        <fullName evidence="2">Helicase ATP-binding domain-containing protein</fullName>
    </recommendedName>
</protein>
<dbReference type="InterPro" id="IPR001650">
    <property type="entry name" value="Helicase_C-like"/>
</dbReference>
<dbReference type="InterPro" id="IPR000330">
    <property type="entry name" value="SNF2_N"/>
</dbReference>
<dbReference type="GO" id="GO:0005524">
    <property type="term" value="F:ATP binding"/>
    <property type="evidence" value="ECO:0007669"/>
    <property type="project" value="InterPro"/>
</dbReference>
<dbReference type="SUPFAM" id="SSF52540">
    <property type="entry name" value="P-loop containing nucleoside triphosphate hydrolases"/>
    <property type="match status" value="2"/>
</dbReference>
<dbReference type="Pfam" id="PF00271">
    <property type="entry name" value="Helicase_C"/>
    <property type="match status" value="1"/>
</dbReference>
<dbReference type="PROSITE" id="PS51192">
    <property type="entry name" value="HELICASE_ATP_BIND_1"/>
    <property type="match status" value="1"/>
</dbReference>
<feature type="region of interest" description="Disordered" evidence="1">
    <location>
        <begin position="46"/>
        <end position="133"/>
    </location>
</feature>
<dbReference type="InterPro" id="IPR014001">
    <property type="entry name" value="Helicase_ATP-bd"/>
</dbReference>
<evidence type="ECO:0000259" key="2">
    <source>
        <dbReference type="PROSITE" id="PS51192"/>
    </source>
</evidence>
<dbReference type="InterPro" id="IPR027417">
    <property type="entry name" value="P-loop_NTPase"/>
</dbReference>
<evidence type="ECO:0000256" key="1">
    <source>
        <dbReference type="SAM" id="MobiDB-lite"/>
    </source>
</evidence>